<keyword evidence="12" id="KW-0234">DNA repair</keyword>
<dbReference type="CDD" id="cd00056">
    <property type="entry name" value="ENDO3c"/>
    <property type="match status" value="1"/>
</dbReference>
<dbReference type="InterPro" id="IPR000445">
    <property type="entry name" value="HhH_motif"/>
</dbReference>
<evidence type="ECO:0000256" key="12">
    <source>
        <dbReference type="ARBA" id="ARBA00023204"/>
    </source>
</evidence>
<dbReference type="Proteomes" id="UP001210231">
    <property type="component" value="Unassembled WGS sequence"/>
</dbReference>
<dbReference type="Gene3D" id="3.90.79.10">
    <property type="entry name" value="Nucleoside Triphosphate Pyrophosphohydrolase"/>
    <property type="match status" value="1"/>
</dbReference>
<evidence type="ECO:0000256" key="14">
    <source>
        <dbReference type="RuleBase" id="RU365096"/>
    </source>
</evidence>
<dbReference type="InterPro" id="IPR011257">
    <property type="entry name" value="DNA_glycosylase"/>
</dbReference>
<comment type="catalytic activity">
    <reaction evidence="1 14">
        <text>Hydrolyzes free adenine bases from 7,8-dihydro-8-oxoguanine:adenine mismatched double-stranded DNA, leaving an apurinic site.</text>
        <dbReference type="EC" id="3.2.2.31"/>
    </reaction>
</comment>
<organism evidence="16 17">
    <name type="scientific">Polluticaenibacter yanchengensis</name>
    <dbReference type="NCBI Taxonomy" id="3014562"/>
    <lineage>
        <taxon>Bacteria</taxon>
        <taxon>Pseudomonadati</taxon>
        <taxon>Bacteroidota</taxon>
        <taxon>Chitinophagia</taxon>
        <taxon>Chitinophagales</taxon>
        <taxon>Chitinophagaceae</taxon>
        <taxon>Polluticaenibacter</taxon>
    </lineage>
</organism>
<dbReference type="SMART" id="SM00478">
    <property type="entry name" value="ENDO3c"/>
    <property type="match status" value="1"/>
</dbReference>
<dbReference type="RefSeq" id="WP_407032399.1">
    <property type="nucleotide sequence ID" value="NZ_JAQGEF010000022.1"/>
</dbReference>
<dbReference type="CDD" id="cd03431">
    <property type="entry name" value="NUDIX_DNA_Glycosylase_C-MutY"/>
    <property type="match status" value="1"/>
</dbReference>
<comment type="cofactor">
    <cofactor evidence="14">
        <name>[4Fe-4S] cluster</name>
        <dbReference type="ChEBI" id="CHEBI:49883"/>
    </cofactor>
    <text evidence="14">Binds 1 [4Fe-4S] cluster.</text>
</comment>
<evidence type="ECO:0000256" key="8">
    <source>
        <dbReference type="ARBA" id="ARBA00022763"/>
    </source>
</evidence>
<evidence type="ECO:0000256" key="4">
    <source>
        <dbReference type="ARBA" id="ARBA00012045"/>
    </source>
</evidence>
<comment type="similarity">
    <text evidence="3 14">Belongs to the Nth/MutY family.</text>
</comment>
<dbReference type="Gene3D" id="1.10.340.30">
    <property type="entry name" value="Hypothetical protein, domain 2"/>
    <property type="match status" value="1"/>
</dbReference>
<keyword evidence="13 14" id="KW-0326">Glycosidase</keyword>
<dbReference type="EMBL" id="JAQGEF010000022">
    <property type="protein sequence ID" value="MDA3616069.1"/>
    <property type="molecule type" value="Genomic_DNA"/>
</dbReference>
<proteinExistence type="inferred from homology"/>
<evidence type="ECO:0000256" key="1">
    <source>
        <dbReference type="ARBA" id="ARBA00000843"/>
    </source>
</evidence>
<dbReference type="Pfam" id="PF14815">
    <property type="entry name" value="NUDIX_4"/>
    <property type="match status" value="1"/>
</dbReference>
<keyword evidence="6" id="KW-0004">4Fe-4S</keyword>
<dbReference type="Gene3D" id="1.10.1670.10">
    <property type="entry name" value="Helix-hairpin-Helix base-excision DNA repair enzymes (C-terminal)"/>
    <property type="match status" value="1"/>
</dbReference>
<evidence type="ECO:0000256" key="5">
    <source>
        <dbReference type="ARBA" id="ARBA00022023"/>
    </source>
</evidence>
<dbReference type="SUPFAM" id="SSF48150">
    <property type="entry name" value="DNA-glycosylase"/>
    <property type="match status" value="1"/>
</dbReference>
<dbReference type="InterPro" id="IPR015797">
    <property type="entry name" value="NUDIX_hydrolase-like_dom_sf"/>
</dbReference>
<evidence type="ECO:0000256" key="7">
    <source>
        <dbReference type="ARBA" id="ARBA00022723"/>
    </source>
</evidence>
<keyword evidence="17" id="KW-1185">Reference proteome</keyword>
<accession>A0ABT4UMJ1</accession>
<dbReference type="PANTHER" id="PTHR42944">
    <property type="entry name" value="ADENINE DNA GLYCOSYLASE"/>
    <property type="match status" value="1"/>
</dbReference>
<dbReference type="InterPro" id="IPR005760">
    <property type="entry name" value="A/G_AdeGlyc_MutY"/>
</dbReference>
<keyword evidence="7" id="KW-0479">Metal-binding</keyword>
<evidence type="ECO:0000313" key="17">
    <source>
        <dbReference type="Proteomes" id="UP001210231"/>
    </source>
</evidence>
<comment type="caution">
    <text evidence="16">The sequence shown here is derived from an EMBL/GenBank/DDBJ whole genome shotgun (WGS) entry which is preliminary data.</text>
</comment>
<dbReference type="Pfam" id="PF00633">
    <property type="entry name" value="HHH"/>
    <property type="match status" value="1"/>
</dbReference>
<dbReference type="InterPro" id="IPR044298">
    <property type="entry name" value="MIG/MutY"/>
</dbReference>
<evidence type="ECO:0000256" key="9">
    <source>
        <dbReference type="ARBA" id="ARBA00022801"/>
    </source>
</evidence>
<keyword evidence="11" id="KW-0411">Iron-sulfur</keyword>
<reference evidence="16 17" key="1">
    <citation type="submission" date="2022-12" db="EMBL/GenBank/DDBJ databases">
        <title>Chitinophagaceae gen. sp. nov., a new member of the family Chitinophagaceae, isolated from soil in a chemical factory.</title>
        <authorList>
            <person name="Ke Z."/>
        </authorList>
    </citation>
    <scope>NUCLEOTIDE SEQUENCE [LARGE SCALE GENOMIC DNA]</scope>
    <source>
        <strain evidence="16 17">LY-5</strain>
    </source>
</reference>
<dbReference type="SUPFAM" id="SSF55811">
    <property type="entry name" value="Nudix"/>
    <property type="match status" value="1"/>
</dbReference>
<keyword evidence="10 14" id="KW-0408">Iron</keyword>
<dbReference type="InterPro" id="IPR029119">
    <property type="entry name" value="MutY_C"/>
</dbReference>
<dbReference type="Pfam" id="PF00730">
    <property type="entry name" value="HhH-GPD"/>
    <property type="match status" value="1"/>
</dbReference>
<dbReference type="PANTHER" id="PTHR42944:SF1">
    <property type="entry name" value="ADENINE DNA GLYCOSYLASE"/>
    <property type="match status" value="1"/>
</dbReference>
<gene>
    <name evidence="16" type="primary">mutY</name>
    <name evidence="16" type="ORF">O3P16_14735</name>
</gene>
<evidence type="ECO:0000256" key="13">
    <source>
        <dbReference type="ARBA" id="ARBA00023295"/>
    </source>
</evidence>
<name>A0ABT4UMJ1_9BACT</name>
<evidence type="ECO:0000256" key="10">
    <source>
        <dbReference type="ARBA" id="ARBA00023004"/>
    </source>
</evidence>
<dbReference type="InterPro" id="IPR004035">
    <property type="entry name" value="Endouclease-III_FeS-bd_BS"/>
</dbReference>
<keyword evidence="9" id="KW-0378">Hydrolase</keyword>
<dbReference type="EC" id="3.2.2.31" evidence="4 14"/>
<keyword evidence="8 14" id="KW-0227">DNA damage</keyword>
<comment type="function">
    <text evidence="2">Adenine glycosylase active on G-A mispairs. MutY also corrects error-prone DNA synthesis past GO lesions which are due to the oxidatively damaged form of guanine: 7,8-dihydro-8-oxoguanine (8-oxo-dGTP).</text>
</comment>
<protein>
    <recommendedName>
        <fullName evidence="5 14">Adenine DNA glycosylase</fullName>
        <ecNumber evidence="4 14">3.2.2.31</ecNumber>
    </recommendedName>
</protein>
<evidence type="ECO:0000256" key="2">
    <source>
        <dbReference type="ARBA" id="ARBA00002933"/>
    </source>
</evidence>
<dbReference type="InterPro" id="IPR003265">
    <property type="entry name" value="HhH-GPD_domain"/>
</dbReference>
<evidence type="ECO:0000313" key="16">
    <source>
        <dbReference type="EMBL" id="MDA3616069.1"/>
    </source>
</evidence>
<evidence type="ECO:0000256" key="6">
    <source>
        <dbReference type="ARBA" id="ARBA00022485"/>
    </source>
</evidence>
<sequence length="366" mass="42425">MNTKERFSDTFFTRQLMRWNANFNFREMPWKGESDPYKIWLSEIILQQTQVAQGLSYYHKFIQTYPTVSHLNNADPNDVFKLWEGLGYYSRCKNLLFAANQIVTNFNCRFPDTYNDILSLKGIGPYTAAAIASFAFKLPYAVVDGNVIRVLSRYFAISTPYDTTEGKKIFQEKANELLDTKQPHLYNQAIMDFGATVCTPANPACIQCILSKHCASNLKNNVLDFPVKSKKILKRKRFFIFLIIENNKKQILVKKREQNDIWQNLHQFFEIENESLFLAENDTLFQTLKTQFPGLQFSDQLTVFDEQKQTLTHQTVYSKFITGVQLNDPEIASGYSWINIADLDKIAFPKTAQKAVKELIFIKKTP</sequence>
<evidence type="ECO:0000256" key="3">
    <source>
        <dbReference type="ARBA" id="ARBA00008343"/>
    </source>
</evidence>
<evidence type="ECO:0000256" key="11">
    <source>
        <dbReference type="ARBA" id="ARBA00023014"/>
    </source>
</evidence>
<feature type="domain" description="HhH-GPD" evidence="15">
    <location>
        <begin position="45"/>
        <end position="196"/>
    </location>
</feature>
<dbReference type="PROSITE" id="PS00764">
    <property type="entry name" value="ENDONUCLEASE_III_1"/>
    <property type="match status" value="1"/>
</dbReference>
<dbReference type="InterPro" id="IPR023170">
    <property type="entry name" value="HhH_base_excis_C"/>
</dbReference>
<evidence type="ECO:0000259" key="15">
    <source>
        <dbReference type="SMART" id="SM00478"/>
    </source>
</evidence>
<dbReference type="NCBIfam" id="TIGR01084">
    <property type="entry name" value="mutY"/>
    <property type="match status" value="1"/>
</dbReference>